<dbReference type="Proteomes" id="UP000038750">
    <property type="component" value="Unassembled WGS sequence"/>
</dbReference>
<protein>
    <submittedName>
        <fullName evidence="1">Uncharacterized protein</fullName>
    </submittedName>
</protein>
<dbReference type="AlphaFoldDB" id="A0A0T9LJ57"/>
<evidence type="ECO:0000313" key="1">
    <source>
        <dbReference type="EMBL" id="CNE97077.1"/>
    </source>
</evidence>
<accession>A0A0T9LJ57</accession>
<gene>
    <name evidence="1" type="ORF">ERS008530_00068</name>
</gene>
<organism evidence="1 2">
    <name type="scientific">Yersinia intermedia</name>
    <dbReference type="NCBI Taxonomy" id="631"/>
    <lineage>
        <taxon>Bacteria</taxon>
        <taxon>Pseudomonadati</taxon>
        <taxon>Pseudomonadota</taxon>
        <taxon>Gammaproteobacteria</taxon>
        <taxon>Enterobacterales</taxon>
        <taxon>Yersiniaceae</taxon>
        <taxon>Yersinia</taxon>
    </lineage>
</organism>
<reference evidence="1 2" key="1">
    <citation type="submission" date="2015-03" db="EMBL/GenBank/DDBJ databases">
        <authorList>
            <person name="Murphy D."/>
        </authorList>
    </citation>
    <scope>NUCLEOTIDE SEQUENCE [LARGE SCALE GENOMIC DNA]</scope>
    <source>
        <strain evidence="1 2">BR165/97</strain>
    </source>
</reference>
<proteinExistence type="predicted"/>
<evidence type="ECO:0000313" key="2">
    <source>
        <dbReference type="Proteomes" id="UP000038750"/>
    </source>
</evidence>
<dbReference type="EMBL" id="CPZJ01000001">
    <property type="protein sequence ID" value="CNE97077.1"/>
    <property type="molecule type" value="Genomic_DNA"/>
</dbReference>
<name>A0A0T9LJ57_YERIN</name>
<sequence length="54" mass="6119">MLVKCKEMGETFHICCFLPHLGESMTLHLLFSVFKRISLSRSKQLPAGGFQSFS</sequence>